<evidence type="ECO:0000256" key="1">
    <source>
        <dbReference type="SAM" id="Coils"/>
    </source>
</evidence>
<dbReference type="Proteomes" id="UP001152622">
    <property type="component" value="Chromosome 17"/>
</dbReference>
<dbReference type="PANTHER" id="PTHR12156">
    <property type="entry name" value="PLECKSTRIN HOMOLOGY-LIKE DOMAIN, FAMILY B, MEMBER 3"/>
    <property type="match status" value="1"/>
</dbReference>
<evidence type="ECO:0000256" key="2">
    <source>
        <dbReference type="SAM" id="MobiDB-lite"/>
    </source>
</evidence>
<sequence length="254" mass="28960">MFIEDHGLAEPVELALEDSKRSSQVCPSTIWTQAGANGRGGGRPPWIDRVIGGQSPSSSGAESDTESSSTESERSHVRHLEVGSARVLATPSMMQQRITELDQQREELKIELQLEVALLQGELRMENEQLRRHTQTLQSLQAEARLRETHRLADIQQERVSLEEERLRVEEQRRCCEEKERQIPTQPESQGEQLLVQLQQEKEALEAAVRAFEDREFRLLERESGIDDVAEEESKGNMEREISRQQHSLNSAQS</sequence>
<comment type="caution">
    <text evidence="3">The sequence shown here is derived from an EMBL/GenBank/DDBJ whole genome shotgun (WGS) entry which is preliminary data.</text>
</comment>
<name>A0A9Q1EH32_SYNKA</name>
<accession>A0A9Q1EH32</accession>
<dbReference type="EMBL" id="JAINUF010000017">
    <property type="protein sequence ID" value="KAJ8338652.1"/>
    <property type="molecule type" value="Genomic_DNA"/>
</dbReference>
<feature type="region of interest" description="Disordered" evidence="2">
    <location>
        <begin position="17"/>
        <end position="85"/>
    </location>
</feature>
<proteinExistence type="predicted"/>
<keyword evidence="1" id="KW-0175">Coiled coil</keyword>
<keyword evidence="4" id="KW-1185">Reference proteome</keyword>
<reference evidence="3" key="1">
    <citation type="journal article" date="2023" name="Science">
        <title>Genome structures resolve the early diversification of teleost fishes.</title>
        <authorList>
            <person name="Parey E."/>
            <person name="Louis A."/>
            <person name="Montfort J."/>
            <person name="Bouchez O."/>
            <person name="Roques C."/>
            <person name="Iampietro C."/>
            <person name="Lluch J."/>
            <person name="Castinel A."/>
            <person name="Donnadieu C."/>
            <person name="Desvignes T."/>
            <person name="Floi Bucao C."/>
            <person name="Jouanno E."/>
            <person name="Wen M."/>
            <person name="Mejri S."/>
            <person name="Dirks R."/>
            <person name="Jansen H."/>
            <person name="Henkel C."/>
            <person name="Chen W.J."/>
            <person name="Zahm M."/>
            <person name="Cabau C."/>
            <person name="Klopp C."/>
            <person name="Thompson A.W."/>
            <person name="Robinson-Rechavi M."/>
            <person name="Braasch I."/>
            <person name="Lecointre G."/>
            <person name="Bobe J."/>
            <person name="Postlethwait J.H."/>
            <person name="Berthelot C."/>
            <person name="Roest Crollius H."/>
            <person name="Guiguen Y."/>
        </authorList>
    </citation>
    <scope>NUCLEOTIDE SEQUENCE</scope>
    <source>
        <strain evidence="3">WJC10195</strain>
    </source>
</reference>
<feature type="compositionally biased region" description="Polar residues" evidence="2">
    <location>
        <begin position="22"/>
        <end position="32"/>
    </location>
</feature>
<feature type="coiled-coil region" evidence="1">
    <location>
        <begin position="98"/>
        <end position="215"/>
    </location>
</feature>
<feature type="compositionally biased region" description="Low complexity" evidence="2">
    <location>
        <begin position="55"/>
        <end position="70"/>
    </location>
</feature>
<dbReference type="OrthoDB" id="6020705at2759"/>
<gene>
    <name evidence="3" type="ORF">SKAU_G00354380</name>
</gene>
<evidence type="ECO:0000313" key="3">
    <source>
        <dbReference type="EMBL" id="KAJ8338652.1"/>
    </source>
</evidence>
<feature type="compositionally biased region" description="Basic and acidic residues" evidence="2">
    <location>
        <begin position="71"/>
        <end position="81"/>
    </location>
</feature>
<dbReference type="InterPro" id="IPR052212">
    <property type="entry name" value="PH-like_domain"/>
</dbReference>
<dbReference type="PANTHER" id="PTHR12156:SF22">
    <property type="entry name" value="PLECKSTRIN HOMOLOGY-LIKE DOMAIN FAMILY B MEMBER 3"/>
    <property type="match status" value="1"/>
</dbReference>
<dbReference type="AlphaFoldDB" id="A0A9Q1EH32"/>
<feature type="compositionally biased region" description="Polar residues" evidence="2">
    <location>
        <begin position="245"/>
        <end position="254"/>
    </location>
</feature>
<protein>
    <submittedName>
        <fullName evidence="3">Uncharacterized protein</fullName>
    </submittedName>
</protein>
<organism evidence="3 4">
    <name type="scientific">Synaphobranchus kaupii</name>
    <name type="common">Kaup's arrowtooth eel</name>
    <dbReference type="NCBI Taxonomy" id="118154"/>
    <lineage>
        <taxon>Eukaryota</taxon>
        <taxon>Metazoa</taxon>
        <taxon>Chordata</taxon>
        <taxon>Craniata</taxon>
        <taxon>Vertebrata</taxon>
        <taxon>Euteleostomi</taxon>
        <taxon>Actinopterygii</taxon>
        <taxon>Neopterygii</taxon>
        <taxon>Teleostei</taxon>
        <taxon>Anguilliformes</taxon>
        <taxon>Synaphobranchidae</taxon>
        <taxon>Synaphobranchus</taxon>
    </lineage>
</organism>
<feature type="compositionally biased region" description="Basic and acidic residues" evidence="2">
    <location>
        <begin position="232"/>
        <end position="244"/>
    </location>
</feature>
<evidence type="ECO:0000313" key="4">
    <source>
        <dbReference type="Proteomes" id="UP001152622"/>
    </source>
</evidence>
<feature type="region of interest" description="Disordered" evidence="2">
    <location>
        <begin position="223"/>
        <end position="254"/>
    </location>
</feature>